<keyword evidence="2" id="KW-1185">Reference proteome</keyword>
<dbReference type="RefSeq" id="XP_026290845.2">
    <property type="nucleotide sequence ID" value="XM_026435060.2"/>
</dbReference>
<accession>A0A6J1TGI4</accession>
<feature type="compositionally biased region" description="Polar residues" evidence="1">
    <location>
        <begin position="110"/>
        <end position="128"/>
    </location>
</feature>
<feature type="region of interest" description="Disordered" evidence="1">
    <location>
        <begin position="110"/>
        <end position="130"/>
    </location>
</feature>
<dbReference type="KEGG" id="foc:113215430"/>
<sequence length="547" mass="61586">MENEFADWGLPESVLRAFEAEEVDVAAALVLGEVALSNLLKEGPKARFLSAREKYLEKNTVVLDLNSTDVAGSSFQVNDTPRSLSHSPQISVVLEASPAKATSNVEITAVPQPTSVSGSRPSCSQSNPSKKRKICTTYVNQIDTLLDDCLEGQSVLASYRKKSHLDNASRDQLVKCVIFSLFRNDYDIRVIPSKLESIAKDIHEVFRTESALTYFSRHQKNGKQVVAGRLVVKYHNLRRKLISVGLIPKTTLQEELEIEEEIVHTEVDLEEDEDLRWLSGNSRPWADVLSAWDRTHIARMQLVRCINKSQKPTEGEPMENVITSVSSYLSYFRALGTVHGWELLLEDFNQLHPGKAVALTSNWPKLEALAKIRLGSQVKFLDDGSLSFDQKVTELLIRLNQLFKVRNVSTPKGSWKVSRIEAQRSFVLHAPTEGSWKSVINDRRECLAKQGLSLQPYLCFIGPVHQIKNWKLVFNDKSSWDFESPLQALDVAFKSFFATDAAYPAESRHIWTFIQQAVYGIVCANDFKDDKPLKAYLASDLKQFAAI</sequence>
<reference evidence="3" key="1">
    <citation type="submission" date="2025-08" db="UniProtKB">
        <authorList>
            <consortium name="RefSeq"/>
        </authorList>
    </citation>
    <scope>IDENTIFICATION</scope>
    <source>
        <tissue evidence="3">Whole organism</tissue>
    </source>
</reference>
<protein>
    <submittedName>
        <fullName evidence="3">Uncharacterized protein LOC113215430</fullName>
    </submittedName>
</protein>
<name>A0A6J1TGI4_FRAOC</name>
<dbReference type="OrthoDB" id="7555341at2759"/>
<evidence type="ECO:0000313" key="2">
    <source>
        <dbReference type="Proteomes" id="UP000504606"/>
    </source>
</evidence>
<organism evidence="2 3">
    <name type="scientific">Frankliniella occidentalis</name>
    <name type="common">Western flower thrips</name>
    <name type="synonym">Euthrips occidentalis</name>
    <dbReference type="NCBI Taxonomy" id="133901"/>
    <lineage>
        <taxon>Eukaryota</taxon>
        <taxon>Metazoa</taxon>
        <taxon>Ecdysozoa</taxon>
        <taxon>Arthropoda</taxon>
        <taxon>Hexapoda</taxon>
        <taxon>Insecta</taxon>
        <taxon>Pterygota</taxon>
        <taxon>Neoptera</taxon>
        <taxon>Paraneoptera</taxon>
        <taxon>Thysanoptera</taxon>
        <taxon>Terebrantia</taxon>
        <taxon>Thripoidea</taxon>
        <taxon>Thripidae</taxon>
        <taxon>Frankliniella</taxon>
    </lineage>
</organism>
<dbReference type="Proteomes" id="UP000504606">
    <property type="component" value="Unplaced"/>
</dbReference>
<dbReference type="AlphaFoldDB" id="A0A6J1TGI4"/>
<evidence type="ECO:0000313" key="3">
    <source>
        <dbReference type="RefSeq" id="XP_026290845.2"/>
    </source>
</evidence>
<proteinExistence type="predicted"/>
<evidence type="ECO:0000256" key="1">
    <source>
        <dbReference type="SAM" id="MobiDB-lite"/>
    </source>
</evidence>
<gene>
    <name evidence="3" type="primary">LOC113215430</name>
</gene>
<dbReference type="GeneID" id="113215430"/>